<evidence type="ECO:0000313" key="2">
    <source>
        <dbReference type="EMBL" id="QPZ39433.1"/>
    </source>
</evidence>
<evidence type="ECO:0008006" key="4">
    <source>
        <dbReference type="Google" id="ProtNLM"/>
    </source>
</evidence>
<accession>A0ABX6YKW9</accession>
<reference evidence="2 3" key="1">
    <citation type="submission" date="2020-12" db="EMBL/GenBank/DDBJ databases">
        <title>Microbacterium sp. HY060.</title>
        <authorList>
            <person name="Zhou J."/>
        </authorList>
    </citation>
    <scope>NUCLEOTIDE SEQUENCE [LARGE SCALE GENOMIC DNA]</scope>
    <source>
        <strain evidence="2 3">HY60</strain>
    </source>
</reference>
<dbReference type="Proteomes" id="UP000662814">
    <property type="component" value="Chromosome"/>
</dbReference>
<evidence type="ECO:0000256" key="1">
    <source>
        <dbReference type="SAM" id="Phobius"/>
    </source>
</evidence>
<keyword evidence="1" id="KW-1133">Transmembrane helix</keyword>
<organism evidence="2 3">
    <name type="scientific">Paramicrobacterium chengjingii</name>
    <dbReference type="NCBI Taxonomy" id="2769067"/>
    <lineage>
        <taxon>Bacteria</taxon>
        <taxon>Bacillati</taxon>
        <taxon>Actinomycetota</taxon>
        <taxon>Actinomycetes</taxon>
        <taxon>Micrococcales</taxon>
        <taxon>Microbacteriaceae</taxon>
        <taxon>Paramicrobacterium</taxon>
    </lineage>
</organism>
<dbReference type="EMBL" id="CP061169">
    <property type="protein sequence ID" value="QPZ39433.1"/>
    <property type="molecule type" value="Genomic_DNA"/>
</dbReference>
<keyword evidence="1" id="KW-0472">Membrane</keyword>
<dbReference type="RefSeq" id="WP_166988823.1">
    <property type="nucleotide sequence ID" value="NZ_CP061169.1"/>
</dbReference>
<protein>
    <recommendedName>
        <fullName evidence="4">DUF2569 domain-containing protein</fullName>
    </recommendedName>
</protein>
<evidence type="ECO:0000313" key="3">
    <source>
        <dbReference type="Proteomes" id="UP000662814"/>
    </source>
</evidence>
<proteinExistence type="predicted"/>
<name>A0ABX6YKW9_9MICO</name>
<sequence>MMDYTPTKSSANGEAGRTTHRPRWAEIPIPLKWLIPAVGVGIFLLIALPVAMVIGRDGFLRDSVIANDPQLDPRYLEFALTASIIYAVVLHAIDVVLSIWFVVKIMQGRQWARIALSAYLVIATFGSLYSAAAGSAYLWAVIPGDSIHVIMLVLLWAPRSVRDFFARYKARGMRTAMQDSP</sequence>
<feature type="transmembrane region" description="Helical" evidence="1">
    <location>
        <begin position="137"/>
        <end position="157"/>
    </location>
</feature>
<gene>
    <name evidence="2" type="ORF">HCR76_05065</name>
</gene>
<keyword evidence="3" id="KW-1185">Reference proteome</keyword>
<feature type="transmembrane region" description="Helical" evidence="1">
    <location>
        <begin position="33"/>
        <end position="55"/>
    </location>
</feature>
<keyword evidence="1" id="KW-0812">Transmembrane</keyword>
<feature type="transmembrane region" description="Helical" evidence="1">
    <location>
        <begin position="114"/>
        <end position="131"/>
    </location>
</feature>
<feature type="transmembrane region" description="Helical" evidence="1">
    <location>
        <begin position="75"/>
        <end position="102"/>
    </location>
</feature>